<proteinExistence type="predicted"/>
<evidence type="ECO:0000313" key="1">
    <source>
        <dbReference type="EMBL" id="KIY67891.1"/>
    </source>
</evidence>
<protein>
    <submittedName>
        <fullName evidence="1">Uncharacterized protein</fullName>
    </submittedName>
</protein>
<gene>
    <name evidence="1" type="ORF">CYLTODRAFT_277675</name>
</gene>
<organism evidence="1 2">
    <name type="scientific">Cylindrobasidium torrendii FP15055 ss-10</name>
    <dbReference type="NCBI Taxonomy" id="1314674"/>
    <lineage>
        <taxon>Eukaryota</taxon>
        <taxon>Fungi</taxon>
        <taxon>Dikarya</taxon>
        <taxon>Basidiomycota</taxon>
        <taxon>Agaricomycotina</taxon>
        <taxon>Agaricomycetes</taxon>
        <taxon>Agaricomycetidae</taxon>
        <taxon>Agaricales</taxon>
        <taxon>Marasmiineae</taxon>
        <taxon>Physalacriaceae</taxon>
        <taxon>Cylindrobasidium</taxon>
    </lineage>
</organism>
<evidence type="ECO:0000313" key="2">
    <source>
        <dbReference type="Proteomes" id="UP000054007"/>
    </source>
</evidence>
<reference evidence="1 2" key="1">
    <citation type="journal article" date="2015" name="Fungal Genet. Biol.">
        <title>Evolution of novel wood decay mechanisms in Agaricales revealed by the genome sequences of Fistulina hepatica and Cylindrobasidium torrendii.</title>
        <authorList>
            <person name="Floudas D."/>
            <person name="Held B.W."/>
            <person name="Riley R."/>
            <person name="Nagy L.G."/>
            <person name="Koehler G."/>
            <person name="Ransdell A.S."/>
            <person name="Younus H."/>
            <person name="Chow J."/>
            <person name="Chiniquy J."/>
            <person name="Lipzen A."/>
            <person name="Tritt A."/>
            <person name="Sun H."/>
            <person name="Haridas S."/>
            <person name="LaButti K."/>
            <person name="Ohm R.A."/>
            <person name="Kues U."/>
            <person name="Blanchette R.A."/>
            <person name="Grigoriev I.V."/>
            <person name="Minto R.E."/>
            <person name="Hibbett D.S."/>
        </authorList>
    </citation>
    <scope>NUCLEOTIDE SEQUENCE [LARGE SCALE GENOMIC DNA]</scope>
    <source>
        <strain evidence="1 2">FP15055 ss-10</strain>
    </source>
</reference>
<dbReference type="Proteomes" id="UP000054007">
    <property type="component" value="Unassembled WGS sequence"/>
</dbReference>
<name>A0A0D7BE68_9AGAR</name>
<dbReference type="EMBL" id="KN880514">
    <property type="protein sequence ID" value="KIY67891.1"/>
    <property type="molecule type" value="Genomic_DNA"/>
</dbReference>
<keyword evidence="2" id="KW-1185">Reference proteome</keyword>
<sequence length="165" mass="18646">MPCPAYALCAFWNQDGLGLYTVTNDKARRTHRAACTSAFARMSPAGSALCVQRIHIPSAFSIYIFPLRLAYTYVSVVVPPRLWFWFWFLTALLSWITMDRIPSLPLERRPPTCTSAGRRFPSDHASHSHLTLAFTFIITTQPSVHPIASPISDILLDILLEPTRR</sequence>
<accession>A0A0D7BE68</accession>
<dbReference type="AlphaFoldDB" id="A0A0D7BE68"/>